<dbReference type="Gene3D" id="3.30.505.50">
    <property type="entry name" value="Sigma 54 modulation/S30EA ribosomal protein, C-terminal domain"/>
    <property type="match status" value="1"/>
</dbReference>
<sequence>MQVNVTFRHIESTEALKAHAREKVEHIQRYLDHASDAHVVLYVENLDHHADITLKAGPYLLRGRARSEDMYASIDAAADKIEKQLKKHKEKLKNHKAPAAPVEPVAISHEVFDAEKHPSDRIVKSVSFQAKPMSLDEAVMQLDLLDSHFFVFQSAKDRTINVVYRRDDGNLGLIKAQAS</sequence>
<evidence type="ECO:0000256" key="4">
    <source>
        <dbReference type="HAMAP-Rule" id="MF_00839"/>
    </source>
</evidence>
<keyword evidence="7" id="KW-1185">Reference proteome</keyword>
<dbReference type="HAMAP" id="MF_00839">
    <property type="entry name" value="HPF"/>
    <property type="match status" value="1"/>
</dbReference>
<gene>
    <name evidence="6" type="primary">raiA</name>
    <name evidence="4" type="synonym">hpf</name>
    <name evidence="6" type="ORF">AMPC_30370</name>
</gene>
<dbReference type="InterPro" id="IPR050574">
    <property type="entry name" value="HPF/YfiA_ribosome-assoc"/>
</dbReference>
<dbReference type="SUPFAM" id="SSF69754">
    <property type="entry name" value="Ribosome binding protein Y (YfiA homologue)"/>
    <property type="match status" value="1"/>
</dbReference>
<dbReference type="RefSeq" id="WP_248342322.1">
    <property type="nucleotide sequence ID" value="NZ_AP025592.1"/>
</dbReference>
<reference evidence="7" key="1">
    <citation type="journal article" date="2022" name="Int. J. Syst. Evol. Microbiol.">
        <title>Anaeromyxobacter oryzae sp. nov., Anaeromyxobacter diazotrophicus sp. nov. and Anaeromyxobacter paludicola sp. nov., isolated from paddy soils.</title>
        <authorList>
            <person name="Itoh H."/>
            <person name="Xu Z."/>
            <person name="Mise K."/>
            <person name="Masuda Y."/>
            <person name="Ushijima N."/>
            <person name="Hayakawa C."/>
            <person name="Shiratori Y."/>
            <person name="Senoo K."/>
        </authorList>
    </citation>
    <scope>NUCLEOTIDE SEQUENCE [LARGE SCALE GENOMIC DNA]</scope>
    <source>
        <strain evidence="7">Red630</strain>
    </source>
</reference>
<comment type="subunit">
    <text evidence="2">Associates exclusively with 100S ribosomes, which are dimers of 70S ribosomes.</text>
</comment>
<dbReference type="PANTHER" id="PTHR33231:SF1">
    <property type="entry name" value="30S RIBOSOMAL PROTEIN"/>
    <property type="match status" value="1"/>
</dbReference>
<dbReference type="CDD" id="cd00552">
    <property type="entry name" value="RaiA"/>
    <property type="match status" value="1"/>
</dbReference>
<protein>
    <recommendedName>
        <fullName evidence="3 4">Ribosome hibernation promoting factor</fullName>
        <shortName evidence="4">HPF</shortName>
    </recommendedName>
</protein>
<organism evidence="6 7">
    <name type="scientific">Anaeromyxobacter paludicola</name>
    <dbReference type="NCBI Taxonomy" id="2918171"/>
    <lineage>
        <taxon>Bacteria</taxon>
        <taxon>Pseudomonadati</taxon>
        <taxon>Myxococcota</taxon>
        <taxon>Myxococcia</taxon>
        <taxon>Myxococcales</taxon>
        <taxon>Cystobacterineae</taxon>
        <taxon>Anaeromyxobacteraceae</taxon>
        <taxon>Anaeromyxobacter</taxon>
    </lineage>
</organism>
<comment type="similarity">
    <text evidence="4">Belongs to the HPF/YfiA ribosome-associated protein family. Long HPF subfamily.</text>
</comment>
<dbReference type="Proteomes" id="UP001162734">
    <property type="component" value="Chromosome"/>
</dbReference>
<dbReference type="Pfam" id="PF16321">
    <property type="entry name" value="Ribosom_S30AE_C"/>
    <property type="match status" value="1"/>
</dbReference>
<keyword evidence="1 4" id="KW-0810">Translation regulation</keyword>
<feature type="domain" description="Sigma 54 modulation/S30EA ribosomal protein C-terminal" evidence="5">
    <location>
        <begin position="119"/>
        <end position="173"/>
    </location>
</feature>
<dbReference type="InterPro" id="IPR034694">
    <property type="entry name" value="HPF_long/plastid"/>
</dbReference>
<evidence type="ECO:0000313" key="7">
    <source>
        <dbReference type="Proteomes" id="UP001162734"/>
    </source>
</evidence>
<evidence type="ECO:0000256" key="3">
    <source>
        <dbReference type="ARBA" id="ARBA00041148"/>
    </source>
</evidence>
<dbReference type="NCBIfam" id="TIGR00741">
    <property type="entry name" value="yfiA"/>
    <property type="match status" value="1"/>
</dbReference>
<dbReference type="InterPro" id="IPR036567">
    <property type="entry name" value="RHF-like"/>
</dbReference>
<comment type="subcellular location">
    <subcellularLocation>
        <location evidence="4">Cytoplasm</location>
    </subcellularLocation>
</comment>
<evidence type="ECO:0000313" key="6">
    <source>
        <dbReference type="EMBL" id="BDG09924.1"/>
    </source>
</evidence>
<dbReference type="Gene3D" id="3.30.160.100">
    <property type="entry name" value="Ribosome hibernation promotion factor-like"/>
    <property type="match status" value="1"/>
</dbReference>
<keyword evidence="4" id="KW-0963">Cytoplasm</keyword>
<comment type="subunit">
    <text evidence="4">Interacts with 100S ribosomes.</text>
</comment>
<dbReference type="InterPro" id="IPR032528">
    <property type="entry name" value="Ribosom_S30AE_C"/>
</dbReference>
<dbReference type="PANTHER" id="PTHR33231">
    <property type="entry name" value="30S RIBOSOMAL PROTEIN"/>
    <property type="match status" value="1"/>
</dbReference>
<evidence type="ECO:0000256" key="2">
    <source>
        <dbReference type="ARBA" id="ARBA00038695"/>
    </source>
</evidence>
<proteinExistence type="inferred from homology"/>
<dbReference type="InterPro" id="IPR038416">
    <property type="entry name" value="Ribosom_S30AE_C_sf"/>
</dbReference>
<evidence type="ECO:0000259" key="5">
    <source>
        <dbReference type="Pfam" id="PF16321"/>
    </source>
</evidence>
<name>A0ABN6N9M1_9BACT</name>
<comment type="function">
    <text evidence="4">Required for dimerization of active 70S ribosomes into 100S ribosomes in stationary phase; 100S ribosomes are translationally inactive and sometimes present during exponential growth.</text>
</comment>
<dbReference type="InterPro" id="IPR003489">
    <property type="entry name" value="RHF/RaiA"/>
</dbReference>
<dbReference type="EMBL" id="AP025592">
    <property type="protein sequence ID" value="BDG09924.1"/>
    <property type="molecule type" value="Genomic_DNA"/>
</dbReference>
<accession>A0ABN6N9M1</accession>
<evidence type="ECO:0000256" key="1">
    <source>
        <dbReference type="ARBA" id="ARBA00022845"/>
    </source>
</evidence>
<dbReference type="Pfam" id="PF02482">
    <property type="entry name" value="Ribosomal_S30AE"/>
    <property type="match status" value="1"/>
</dbReference>